<feature type="chain" id="PRO_5011450745" description="Lipoprotein" evidence="1">
    <location>
        <begin position="23"/>
        <end position="175"/>
    </location>
</feature>
<gene>
    <name evidence="2" type="ORF">SAMN05443667_101727</name>
</gene>
<evidence type="ECO:0000313" key="3">
    <source>
        <dbReference type="Proteomes" id="UP000198951"/>
    </source>
</evidence>
<dbReference type="RefSeq" id="WP_091084730.1">
    <property type="nucleotide sequence ID" value="NZ_FNRD01000001.1"/>
</dbReference>
<organism evidence="2 3">
    <name type="scientific">Flavobacterium gillisiae</name>
    <dbReference type="NCBI Taxonomy" id="150146"/>
    <lineage>
        <taxon>Bacteria</taxon>
        <taxon>Pseudomonadati</taxon>
        <taxon>Bacteroidota</taxon>
        <taxon>Flavobacteriia</taxon>
        <taxon>Flavobacteriales</taxon>
        <taxon>Flavobacteriaceae</taxon>
        <taxon>Flavobacterium</taxon>
    </lineage>
</organism>
<proteinExistence type="predicted"/>
<sequence>MKKYIYTALATLSLFIVSCSIVDQLLTFTISNQTSITIETGFPIGTAMSIITPEVTTNSSAEFENNNTKANLVKDVKLKELTLTITDPANKSFSFLKSIHLFISTDANDEIELAYKDDINSTSNTLTLTTTTEKLDKYIKAASYKLRTKAVIKETIAQDITVKADMKFKVTADPF</sequence>
<accession>A0A1H3Y106</accession>
<keyword evidence="1" id="KW-0732">Signal</keyword>
<dbReference type="Proteomes" id="UP000198951">
    <property type="component" value="Unassembled WGS sequence"/>
</dbReference>
<dbReference type="OrthoDB" id="672279at2"/>
<dbReference type="AlphaFoldDB" id="A0A1H3Y106"/>
<keyword evidence="3" id="KW-1185">Reference proteome</keyword>
<evidence type="ECO:0008006" key="4">
    <source>
        <dbReference type="Google" id="ProtNLM"/>
    </source>
</evidence>
<dbReference type="EMBL" id="FNRD01000001">
    <property type="protein sequence ID" value="SEA04492.1"/>
    <property type="molecule type" value="Genomic_DNA"/>
</dbReference>
<protein>
    <recommendedName>
        <fullName evidence="4">Lipoprotein</fullName>
    </recommendedName>
</protein>
<reference evidence="3" key="1">
    <citation type="submission" date="2016-10" db="EMBL/GenBank/DDBJ databases">
        <authorList>
            <person name="Varghese N."/>
            <person name="Submissions S."/>
        </authorList>
    </citation>
    <scope>NUCLEOTIDE SEQUENCE [LARGE SCALE GENOMIC DNA]</scope>
    <source>
        <strain evidence="3">DSM 22376</strain>
    </source>
</reference>
<dbReference type="PROSITE" id="PS51257">
    <property type="entry name" value="PROKAR_LIPOPROTEIN"/>
    <property type="match status" value="1"/>
</dbReference>
<feature type="signal peptide" evidence="1">
    <location>
        <begin position="1"/>
        <end position="22"/>
    </location>
</feature>
<evidence type="ECO:0000256" key="1">
    <source>
        <dbReference type="SAM" id="SignalP"/>
    </source>
</evidence>
<evidence type="ECO:0000313" key="2">
    <source>
        <dbReference type="EMBL" id="SEA04492.1"/>
    </source>
</evidence>
<name>A0A1H3Y106_9FLAO</name>